<proteinExistence type="predicted"/>
<evidence type="ECO:0000313" key="1">
    <source>
        <dbReference type="EMBL" id="MYZ66976.1"/>
    </source>
</evidence>
<organism evidence="1 2">
    <name type="scientific">Ligilactobacillus salivarius</name>
    <dbReference type="NCBI Taxonomy" id="1624"/>
    <lineage>
        <taxon>Bacteria</taxon>
        <taxon>Bacillati</taxon>
        <taxon>Bacillota</taxon>
        <taxon>Bacilli</taxon>
        <taxon>Lactobacillales</taxon>
        <taxon>Lactobacillaceae</taxon>
        <taxon>Ligilactobacillus</taxon>
    </lineage>
</organism>
<comment type="caution">
    <text evidence="1">The sequence shown here is derived from an EMBL/GenBank/DDBJ whole genome shotgun (WGS) entry which is preliminary data.</text>
</comment>
<dbReference type="EMBL" id="VSTU01000017">
    <property type="protein sequence ID" value="MYZ66976.1"/>
    <property type="molecule type" value="Genomic_DNA"/>
</dbReference>
<evidence type="ECO:0000313" key="2">
    <source>
        <dbReference type="Proteomes" id="UP000471300"/>
    </source>
</evidence>
<accession>A0ABD6JBS9</accession>
<dbReference type="RefSeq" id="WP_117641858.1">
    <property type="nucleotide sequence ID" value="NZ_JAQDUS010000004.1"/>
</dbReference>
<sequence length="109" mass="12616">MDSELEVITLKSGNNIIFKEIKNKFSNDLGIVYGNGVSLYANYITTEKTSSWQYSCFCTDPVKLFNLSNVINRRLANSSELTIFNKLSNNEKLDKNDKEYLKNNYRKEL</sequence>
<gene>
    <name evidence="1" type="ORF">FYL06_08460</name>
</gene>
<dbReference type="Proteomes" id="UP000471300">
    <property type="component" value="Unassembled WGS sequence"/>
</dbReference>
<protein>
    <submittedName>
        <fullName evidence="1">Uncharacterized protein</fullName>
    </submittedName>
</protein>
<reference evidence="1 2" key="1">
    <citation type="journal article" date="2020" name="Food Funct.">
        <title>Screening of Lactobacillus salivarius strains from the feces of Chinese populations and the evaluation of their effects against intestinal inflammation in mice.</title>
        <authorList>
            <person name="Zhai Q."/>
            <person name="Shen X."/>
            <person name="Cen S."/>
            <person name="Zhang C."/>
            <person name="Tian F."/>
            <person name="Zhao J."/>
            <person name="Zhang H."/>
            <person name="Xue Y."/>
            <person name="Chen W."/>
        </authorList>
    </citation>
    <scope>NUCLEOTIDE SEQUENCE [LARGE SCALE GENOMIC DNA]</scope>
    <source>
        <strain evidence="1 2">FZJTZ28M4.scaf</strain>
    </source>
</reference>
<name>A0ABD6JBS9_9LACO</name>
<dbReference type="AlphaFoldDB" id="A0ABD6JBS9"/>